<organism evidence="1 2">
    <name type="scientific">Algoriphagus halophytocola</name>
    <dbReference type="NCBI Taxonomy" id="2991499"/>
    <lineage>
        <taxon>Bacteria</taxon>
        <taxon>Pseudomonadati</taxon>
        <taxon>Bacteroidota</taxon>
        <taxon>Cytophagia</taxon>
        <taxon>Cytophagales</taxon>
        <taxon>Cyclobacteriaceae</taxon>
        <taxon>Algoriphagus</taxon>
    </lineage>
</organism>
<evidence type="ECO:0000313" key="1">
    <source>
        <dbReference type="EMBL" id="UZD21588.1"/>
    </source>
</evidence>
<dbReference type="Pfam" id="PF19891">
    <property type="entry name" value="DUF6364"/>
    <property type="match status" value="1"/>
</dbReference>
<sequence length="33" mass="3710">MKTKLTLTVEKEIVEKAKLKAASRGISLSKMFE</sequence>
<dbReference type="InterPro" id="IPR045944">
    <property type="entry name" value="DUF6364"/>
</dbReference>
<accession>A0ABY6MDI1</accession>
<protein>
    <submittedName>
        <fullName evidence="1">DUF6364 family protein</fullName>
    </submittedName>
</protein>
<reference evidence="1" key="1">
    <citation type="submission" date="2022-10" db="EMBL/GenBank/DDBJ databases">
        <title>Algoriphagus sp. a novel bacteria isolate from halophytes salicornia europaea.</title>
        <authorList>
            <person name="Peng Y."/>
            <person name="Jiang L."/>
            <person name="Lee J."/>
        </authorList>
    </citation>
    <scope>NUCLEOTIDE SEQUENCE</scope>
    <source>
        <strain evidence="1">TR-M5</strain>
    </source>
</reference>
<name>A0ABY6MDI1_9BACT</name>
<dbReference type="Proteomes" id="UP001163156">
    <property type="component" value="Chromosome"/>
</dbReference>
<keyword evidence="2" id="KW-1185">Reference proteome</keyword>
<gene>
    <name evidence="1" type="ORF">OM944_13055</name>
</gene>
<evidence type="ECO:0000313" key="2">
    <source>
        <dbReference type="Proteomes" id="UP001163156"/>
    </source>
</evidence>
<dbReference type="EMBL" id="CP110226">
    <property type="protein sequence ID" value="UZD21588.1"/>
    <property type="molecule type" value="Genomic_DNA"/>
</dbReference>
<proteinExistence type="predicted"/>
<dbReference type="RefSeq" id="WP_264808060.1">
    <property type="nucleotide sequence ID" value="NZ_CP110226.1"/>
</dbReference>